<evidence type="ECO:0000313" key="3">
    <source>
        <dbReference type="Proteomes" id="UP000225278"/>
    </source>
</evidence>
<accession>A0A1C9M021</accession>
<keyword evidence="2" id="KW-0121">Carboxypeptidase</keyword>
<dbReference type="SUPFAM" id="SSF56601">
    <property type="entry name" value="beta-lactamase/transpeptidase-like"/>
    <property type="match status" value="1"/>
</dbReference>
<reference evidence="2 3" key="1">
    <citation type="submission" date="2016-07" db="EMBL/GenBank/DDBJ databases">
        <authorList>
            <person name="Bukstein J."/>
            <person name="Cassidy M."/>
            <person name="Criswell C."/>
            <person name="Gilliland M.F."/>
            <person name="Hastings S."/>
            <person name="Moore A."/>
            <person name="Pristera M.A."/>
            <person name="Mehta S."/>
            <person name="Breitenberger C.A."/>
            <person name="Ball S.L."/>
            <person name="Garlena R.A."/>
            <person name="Russell D.A."/>
            <person name="Pope W.H."/>
            <person name="Jacobs-Sera D."/>
            <person name="Hendrix R.W."/>
            <person name="Hatfull G.F."/>
        </authorList>
    </citation>
    <scope>NUCLEOTIDE SEQUENCE [LARGE SCALE GENOMIC DNA]</scope>
</reference>
<keyword evidence="2" id="KW-0645">Protease</keyword>
<dbReference type="InterPro" id="IPR036116">
    <property type="entry name" value="FN3_sf"/>
</dbReference>
<proteinExistence type="predicted"/>
<dbReference type="GO" id="GO:0004180">
    <property type="term" value="F:carboxypeptidase activity"/>
    <property type="evidence" value="ECO:0007669"/>
    <property type="project" value="UniProtKB-KW"/>
</dbReference>
<gene>
    <name evidence="2" type="ORF">SEA_WILLSTERREL_20</name>
</gene>
<dbReference type="InterPro" id="IPR003961">
    <property type="entry name" value="FN3_dom"/>
</dbReference>
<dbReference type="CDD" id="cd00063">
    <property type="entry name" value="FN3"/>
    <property type="match status" value="1"/>
</dbReference>
<dbReference type="Gene3D" id="2.60.40.10">
    <property type="entry name" value="Immunoglobulins"/>
    <property type="match status" value="1"/>
</dbReference>
<protein>
    <submittedName>
        <fullName evidence="2">D-Ala-D-Ala carboxypeptidase</fullName>
    </submittedName>
</protein>
<dbReference type="PROSITE" id="PS50853">
    <property type="entry name" value="FN3"/>
    <property type="match status" value="1"/>
</dbReference>
<dbReference type="PANTHER" id="PTHR43283">
    <property type="entry name" value="BETA-LACTAMASE-RELATED"/>
    <property type="match status" value="1"/>
</dbReference>
<dbReference type="Gene3D" id="3.40.710.10">
    <property type="entry name" value="DD-peptidase/beta-lactamase superfamily"/>
    <property type="match status" value="1"/>
</dbReference>
<dbReference type="InterPro" id="IPR001466">
    <property type="entry name" value="Beta-lactam-related"/>
</dbReference>
<dbReference type="InterPro" id="IPR013783">
    <property type="entry name" value="Ig-like_fold"/>
</dbReference>
<sequence length="639" mass="67754">MTIKGYFVYAKEKDAPGDFVQLNPDPVLPPYGTNGLKSNTTYEFYVKTVDNAGWLSDPSDTYEFTTPAHAAGDLLSPEDQAMVDLIVEQSRAETGQPGVMLQITGPRGNYAKAYGTTVGGTVRPLTLDDHFRMGSSTKMFTAIAFFQAVDKGLITLDDTLEQYVPGIPNGTAITMGHMLSMRSGIAEYTAGINALWITLFPTWPWTGAKDFLSSMKGPSNFYPGTDYLYTNSNFALIGMVLEIVDPAHRPIKQILKEDIIDPLGLTETSWPPIGPVPPPASISDKFNPNFLDAAGALATNINDYTKFAEALRDNAMGLSPESYEAWLSTFWKHSTGWDPYANGFYIPSEYYYGYGIESFGTWFGHPGLFSGGWSSTIFFERDSGATFTLHENSNTTNPPAAGYTRIWVRVAEYLYPGTITNDQNWPVPPEPVDVGFDAVSEPVDVGFDAVSGAGAGVGSATVNFKASEGATVFAVVAWDRAGSAPSATYGGAGGVLLGSVSHNGDPANGGLAIFRMENAGSGVARQMKATGPGWVSAYAISFNDVVSVGTPTFAHGNGTAHSQSVTVPSGVTLQAFSAGAGGVSSSKLTTILGARLRAEQSGIAPPLCVNTTTRTGTVSATSAQPNRWAGMAVNLQIGG</sequence>
<dbReference type="InterPro" id="IPR050789">
    <property type="entry name" value="Diverse_Enzym_Activities"/>
</dbReference>
<keyword evidence="2" id="KW-0378">Hydrolase</keyword>
<evidence type="ECO:0000313" key="2">
    <source>
        <dbReference type="EMBL" id="AOQ28475.1"/>
    </source>
</evidence>
<evidence type="ECO:0000259" key="1">
    <source>
        <dbReference type="PROSITE" id="PS50853"/>
    </source>
</evidence>
<feature type="domain" description="Fibronectin type-III" evidence="1">
    <location>
        <begin position="1"/>
        <end position="69"/>
    </location>
</feature>
<dbReference type="InterPro" id="IPR012338">
    <property type="entry name" value="Beta-lactam/transpept-like"/>
</dbReference>
<dbReference type="EMBL" id="KX576644">
    <property type="protein sequence ID" value="AOQ28475.1"/>
    <property type="molecule type" value="Genomic_DNA"/>
</dbReference>
<organism evidence="2 3">
    <name type="scientific">Mycobacterium phage WillSterrel</name>
    <dbReference type="NCBI Taxonomy" id="1897769"/>
    <lineage>
        <taxon>Viruses</taxon>
        <taxon>Duplodnaviria</taxon>
        <taxon>Heunggongvirae</taxon>
        <taxon>Uroviricota</taxon>
        <taxon>Caudoviricetes</taxon>
        <taxon>Gracegardnervirinae</taxon>
        <taxon>Cheoctovirus</taxon>
        <taxon>Cheoctovirus willsterrel</taxon>
    </lineage>
</organism>
<dbReference type="Proteomes" id="UP000225278">
    <property type="component" value="Segment"/>
</dbReference>
<keyword evidence="3" id="KW-1185">Reference proteome</keyword>
<name>A0A1C9M021_9CAUD</name>
<dbReference type="Pfam" id="PF00144">
    <property type="entry name" value="Beta-lactamase"/>
    <property type="match status" value="1"/>
</dbReference>
<dbReference type="SUPFAM" id="SSF49265">
    <property type="entry name" value="Fibronectin type III"/>
    <property type="match status" value="1"/>
</dbReference>